<feature type="transmembrane region" description="Helical" evidence="6">
    <location>
        <begin position="314"/>
        <end position="337"/>
    </location>
</feature>
<keyword evidence="8" id="KW-1185">Reference proteome</keyword>
<comment type="caution">
    <text evidence="7">The sequence shown here is derived from an EMBL/GenBank/DDBJ whole genome shotgun (WGS) entry which is preliminary data.</text>
</comment>
<evidence type="ECO:0000256" key="5">
    <source>
        <dbReference type="ARBA" id="ARBA00023136"/>
    </source>
</evidence>
<feature type="transmembrane region" description="Helical" evidence="6">
    <location>
        <begin position="45"/>
        <end position="69"/>
    </location>
</feature>
<reference evidence="7 8" key="1">
    <citation type="submission" date="2023-09" db="EMBL/GenBank/DDBJ databases">
        <title>Description of three actinobacteria isolated from air of manufacturing shop in a pharmaceutical factory.</title>
        <authorList>
            <person name="Zhang D.-F."/>
        </authorList>
    </citation>
    <scope>NUCLEOTIDE SEQUENCE [LARGE SCALE GENOMIC DNA]</scope>
    <source>
        <strain evidence="7 8">LY-0111</strain>
    </source>
</reference>
<evidence type="ECO:0000256" key="4">
    <source>
        <dbReference type="ARBA" id="ARBA00022989"/>
    </source>
</evidence>
<dbReference type="PANTHER" id="PTHR11101:SF80">
    <property type="entry name" value="PHOSPHATE TRANSPORTER"/>
    <property type="match status" value="1"/>
</dbReference>
<evidence type="ECO:0000256" key="3">
    <source>
        <dbReference type="ARBA" id="ARBA00022692"/>
    </source>
</evidence>
<protein>
    <submittedName>
        <fullName evidence="7">Inorganic phosphate transporter</fullName>
    </submittedName>
</protein>
<feature type="transmembrane region" description="Helical" evidence="6">
    <location>
        <begin position="139"/>
        <end position="166"/>
    </location>
</feature>
<gene>
    <name evidence="7" type="ORF">RIL96_07060</name>
</gene>
<keyword evidence="2" id="KW-0813">Transport</keyword>
<name>A0ABU2DS40_9MICC</name>
<feature type="transmembrane region" description="Helical" evidence="6">
    <location>
        <begin position="223"/>
        <end position="248"/>
    </location>
</feature>
<comment type="subcellular location">
    <subcellularLocation>
        <location evidence="1">Membrane</location>
        <topology evidence="1">Multi-pass membrane protein</topology>
    </subcellularLocation>
</comment>
<evidence type="ECO:0000256" key="1">
    <source>
        <dbReference type="ARBA" id="ARBA00004141"/>
    </source>
</evidence>
<dbReference type="Proteomes" id="UP001251870">
    <property type="component" value="Unassembled WGS sequence"/>
</dbReference>
<dbReference type="InterPro" id="IPR001204">
    <property type="entry name" value="Phos_transporter"/>
</dbReference>
<sequence length="338" mass="35685">MEISLLVLVCLFLVPASFVNGLHDVSNAIAVPVRTRALSPTAATRLAAVAHLAGALVVLPIGLSVFAWFEMPPVEARATLTVLLVAILTLFGWNLFTYVRGMPTSSTHGLLAAVLGGILALSALGLIDSSEAQDLPWAAPALTLLISPLVAFGVAYLLVFLTAYLARSADPDTVNRRSRMIQAATTGVTSFGIGLQQGQRLMFLIMLAFAAALPQHQTTWASALFIVYSVAMALGTLTGGWRIGHFLAHRLVALDPMRGMVAGVTTSVLLLFGSLAWTLPLSTSLTAGSSIIGAGSNQRFATVNWAQALQMGRYWLLTPLVTGFIGCLLVLALSPLYS</sequence>
<keyword evidence="4 6" id="KW-1133">Transmembrane helix</keyword>
<evidence type="ECO:0000256" key="2">
    <source>
        <dbReference type="ARBA" id="ARBA00022448"/>
    </source>
</evidence>
<proteinExistence type="predicted"/>
<organism evidence="7 8">
    <name type="scientific">Nesterenkonia aerolata</name>
    <dbReference type="NCBI Taxonomy" id="3074079"/>
    <lineage>
        <taxon>Bacteria</taxon>
        <taxon>Bacillati</taxon>
        <taxon>Actinomycetota</taxon>
        <taxon>Actinomycetes</taxon>
        <taxon>Micrococcales</taxon>
        <taxon>Micrococcaceae</taxon>
        <taxon>Nesterenkonia</taxon>
    </lineage>
</organism>
<dbReference type="Pfam" id="PF01384">
    <property type="entry name" value="PHO4"/>
    <property type="match status" value="1"/>
</dbReference>
<evidence type="ECO:0000313" key="7">
    <source>
        <dbReference type="EMBL" id="MDR8019324.1"/>
    </source>
</evidence>
<keyword evidence="3 6" id="KW-0812">Transmembrane</keyword>
<evidence type="ECO:0000256" key="6">
    <source>
        <dbReference type="SAM" id="Phobius"/>
    </source>
</evidence>
<dbReference type="EMBL" id="JAVKGR010000006">
    <property type="protein sequence ID" value="MDR8019324.1"/>
    <property type="molecule type" value="Genomic_DNA"/>
</dbReference>
<accession>A0ABU2DS40</accession>
<evidence type="ECO:0000313" key="8">
    <source>
        <dbReference type="Proteomes" id="UP001251870"/>
    </source>
</evidence>
<feature type="transmembrane region" description="Helical" evidence="6">
    <location>
        <begin position="260"/>
        <end position="279"/>
    </location>
</feature>
<feature type="transmembrane region" description="Helical" evidence="6">
    <location>
        <begin position="76"/>
        <end position="96"/>
    </location>
</feature>
<dbReference type="PANTHER" id="PTHR11101">
    <property type="entry name" value="PHOSPHATE TRANSPORTER"/>
    <property type="match status" value="1"/>
</dbReference>
<keyword evidence="5 6" id="KW-0472">Membrane</keyword>
<dbReference type="RefSeq" id="WP_310548311.1">
    <property type="nucleotide sequence ID" value="NZ_JAVKGR010000006.1"/>
</dbReference>
<feature type="transmembrane region" description="Helical" evidence="6">
    <location>
        <begin position="108"/>
        <end position="127"/>
    </location>
</feature>